<dbReference type="InterPro" id="IPR000620">
    <property type="entry name" value="EamA_dom"/>
</dbReference>
<name>A0ABM0GMY3_SACKO</name>
<evidence type="ECO:0000256" key="2">
    <source>
        <dbReference type="ARBA" id="ARBA00022692"/>
    </source>
</evidence>
<dbReference type="PANTHER" id="PTHR22911">
    <property type="entry name" value="ACYL-MALONYL CONDENSING ENZYME-RELATED"/>
    <property type="match status" value="1"/>
</dbReference>
<sequence length="362" mass="40375">MVTDDEEIGDLHEVMSSAPLLTENGENKNQVVRKKRRCSAISSSHIGMVFAFISCMFFAGSFTGAKMVTTVHPLEITFVRMVIQNACVTPIMLCKNISFRGENAYQYRWLISRGVTGCLSVTCVFIAVHLMPVGDAVVIFFTNPIYTAFLSCMCLKESIKVIDFLLALISVIGVMVILKPQFLFSGSSQNTTLTEVESSESLLGALFAFFGALFAAMVFVSSRKLGKKVSYLTIIFYYSVCGIITTSTLLFILDKYSLPQTPHDWFFIVFVGLCGVGGQILLTKALQYEKAVYVSIIRTMDIVFAYIFQYLWYGSKPDWVAMLGAILVTISSVGIALKRWYYAKQDKFETNPVDGVEEDNKK</sequence>
<evidence type="ECO:0000256" key="5">
    <source>
        <dbReference type="SAM" id="Phobius"/>
    </source>
</evidence>
<evidence type="ECO:0000256" key="1">
    <source>
        <dbReference type="ARBA" id="ARBA00004141"/>
    </source>
</evidence>
<accession>A0ABM0GMY3</accession>
<dbReference type="InterPro" id="IPR037185">
    <property type="entry name" value="EmrE-like"/>
</dbReference>
<feature type="transmembrane region" description="Helical" evidence="5">
    <location>
        <begin position="291"/>
        <end position="313"/>
    </location>
</feature>
<feature type="transmembrane region" description="Helical" evidence="5">
    <location>
        <begin position="77"/>
        <end position="98"/>
    </location>
</feature>
<dbReference type="PANTHER" id="PTHR22911:SF6">
    <property type="entry name" value="SOLUTE CARRIER FAMILY 35 MEMBER G1"/>
    <property type="match status" value="1"/>
</dbReference>
<evidence type="ECO:0000259" key="6">
    <source>
        <dbReference type="Pfam" id="PF00892"/>
    </source>
</evidence>
<feature type="transmembrane region" description="Helical" evidence="5">
    <location>
        <begin position="162"/>
        <end position="182"/>
    </location>
</feature>
<keyword evidence="7" id="KW-1185">Reference proteome</keyword>
<evidence type="ECO:0000313" key="8">
    <source>
        <dbReference type="RefSeq" id="XP_002733472.1"/>
    </source>
</evidence>
<evidence type="ECO:0000313" key="7">
    <source>
        <dbReference type="Proteomes" id="UP000694865"/>
    </source>
</evidence>
<dbReference type="Pfam" id="PF00892">
    <property type="entry name" value="EamA"/>
    <property type="match status" value="2"/>
</dbReference>
<keyword evidence="2 5" id="KW-0812">Transmembrane</keyword>
<dbReference type="SUPFAM" id="SSF103481">
    <property type="entry name" value="Multidrug resistance efflux transporter EmrE"/>
    <property type="match status" value="2"/>
</dbReference>
<organism evidence="7 8">
    <name type="scientific">Saccoglossus kowalevskii</name>
    <name type="common">Acorn worm</name>
    <dbReference type="NCBI Taxonomy" id="10224"/>
    <lineage>
        <taxon>Eukaryota</taxon>
        <taxon>Metazoa</taxon>
        <taxon>Hemichordata</taxon>
        <taxon>Enteropneusta</taxon>
        <taxon>Harrimaniidae</taxon>
        <taxon>Saccoglossus</taxon>
    </lineage>
</organism>
<dbReference type="Proteomes" id="UP000694865">
    <property type="component" value="Unplaced"/>
</dbReference>
<dbReference type="RefSeq" id="XP_002733472.1">
    <property type="nucleotide sequence ID" value="XM_002733426.1"/>
</dbReference>
<feature type="transmembrane region" description="Helical" evidence="5">
    <location>
        <begin position="110"/>
        <end position="130"/>
    </location>
</feature>
<evidence type="ECO:0000256" key="4">
    <source>
        <dbReference type="ARBA" id="ARBA00023136"/>
    </source>
</evidence>
<evidence type="ECO:0000256" key="3">
    <source>
        <dbReference type="ARBA" id="ARBA00022989"/>
    </source>
</evidence>
<feature type="transmembrane region" description="Helical" evidence="5">
    <location>
        <begin position="202"/>
        <end position="220"/>
    </location>
</feature>
<comment type="subcellular location">
    <subcellularLocation>
        <location evidence="1">Membrane</location>
        <topology evidence="1">Multi-pass membrane protein</topology>
    </subcellularLocation>
</comment>
<keyword evidence="3 5" id="KW-1133">Transmembrane helix</keyword>
<reference evidence="8" key="1">
    <citation type="submission" date="2025-08" db="UniProtKB">
        <authorList>
            <consortium name="RefSeq"/>
        </authorList>
    </citation>
    <scope>IDENTIFICATION</scope>
    <source>
        <tissue evidence="8">Testes</tissue>
    </source>
</reference>
<feature type="transmembrane region" description="Helical" evidence="5">
    <location>
        <begin position="43"/>
        <end position="65"/>
    </location>
</feature>
<proteinExistence type="predicted"/>
<feature type="transmembrane region" description="Helical" evidence="5">
    <location>
        <begin position="136"/>
        <end position="155"/>
    </location>
</feature>
<dbReference type="GeneID" id="100366702"/>
<feature type="domain" description="EamA" evidence="6">
    <location>
        <begin position="46"/>
        <end position="178"/>
    </location>
</feature>
<feature type="transmembrane region" description="Helical" evidence="5">
    <location>
        <begin position="232"/>
        <end position="253"/>
    </location>
</feature>
<feature type="transmembrane region" description="Helical" evidence="5">
    <location>
        <begin position="265"/>
        <end position="282"/>
    </location>
</feature>
<feature type="transmembrane region" description="Helical" evidence="5">
    <location>
        <begin position="319"/>
        <end position="337"/>
    </location>
</feature>
<protein>
    <submittedName>
        <fullName evidence="8">Solute carrier family 35 member G1-like</fullName>
    </submittedName>
</protein>
<feature type="domain" description="EamA" evidence="6">
    <location>
        <begin position="203"/>
        <end position="335"/>
    </location>
</feature>
<gene>
    <name evidence="8" type="primary">LOC100366702</name>
</gene>
<keyword evidence="4 5" id="KW-0472">Membrane</keyword>